<organism evidence="2 3">
    <name type="scientific">Colwellia chukchiensis</name>
    <dbReference type="NCBI Taxonomy" id="641665"/>
    <lineage>
        <taxon>Bacteria</taxon>
        <taxon>Pseudomonadati</taxon>
        <taxon>Pseudomonadota</taxon>
        <taxon>Gammaproteobacteria</taxon>
        <taxon>Alteromonadales</taxon>
        <taxon>Colwelliaceae</taxon>
        <taxon>Colwellia</taxon>
    </lineage>
</organism>
<protein>
    <recommendedName>
        <fullName evidence="4">DUF2986 domain-containing protein</fullName>
    </recommendedName>
</protein>
<evidence type="ECO:0000313" key="3">
    <source>
        <dbReference type="Proteomes" id="UP000199297"/>
    </source>
</evidence>
<dbReference type="AlphaFoldDB" id="A0A1H7KM50"/>
<feature type="region of interest" description="Disordered" evidence="1">
    <location>
        <begin position="1"/>
        <end position="30"/>
    </location>
</feature>
<evidence type="ECO:0000256" key="1">
    <source>
        <dbReference type="SAM" id="MobiDB-lite"/>
    </source>
</evidence>
<reference evidence="3" key="1">
    <citation type="submission" date="2016-10" db="EMBL/GenBank/DDBJ databases">
        <authorList>
            <person name="Varghese N."/>
            <person name="Submissions S."/>
        </authorList>
    </citation>
    <scope>NUCLEOTIDE SEQUENCE [LARGE SCALE GENOMIC DNA]</scope>
    <source>
        <strain evidence="3">CGMCC 1.9127</strain>
    </source>
</reference>
<gene>
    <name evidence="2" type="ORF">SAMN05216262_103185</name>
</gene>
<sequence length="70" mass="7756">MNRKKKINQTLKAKAKKMNAKRQKSNKPKYISKAERAAMAVQQAQDNADNLATAKADLANQAAQTDLVKD</sequence>
<proteinExistence type="predicted"/>
<dbReference type="STRING" id="641665.GCA_002104455_02608"/>
<keyword evidence="3" id="KW-1185">Reference proteome</keyword>
<evidence type="ECO:0008006" key="4">
    <source>
        <dbReference type="Google" id="ProtNLM"/>
    </source>
</evidence>
<evidence type="ECO:0000313" key="2">
    <source>
        <dbReference type="EMBL" id="SEK87610.1"/>
    </source>
</evidence>
<dbReference type="OrthoDB" id="6107736at2"/>
<dbReference type="Proteomes" id="UP000199297">
    <property type="component" value="Unassembled WGS sequence"/>
</dbReference>
<accession>A0A1H7KM50</accession>
<dbReference type="EMBL" id="FOBI01000003">
    <property type="protein sequence ID" value="SEK87610.1"/>
    <property type="molecule type" value="Genomic_DNA"/>
</dbReference>
<dbReference type="RefSeq" id="WP_085284178.1">
    <property type="nucleotide sequence ID" value="NZ_FOBI01000003.1"/>
</dbReference>
<dbReference type="InterPro" id="IPR021677">
    <property type="entry name" value="DUF2986"/>
</dbReference>
<feature type="compositionally biased region" description="Basic residues" evidence="1">
    <location>
        <begin position="1"/>
        <end position="27"/>
    </location>
</feature>
<name>A0A1H7KM50_9GAMM</name>
<dbReference type="Pfam" id="PF11661">
    <property type="entry name" value="DUF2986"/>
    <property type="match status" value="1"/>
</dbReference>